<keyword evidence="19" id="KW-1185">Reference proteome</keyword>
<proteinExistence type="inferred from homology"/>
<protein>
    <recommendedName>
        <fullName evidence="14">E3 ubiquitin protein ligase</fullName>
        <ecNumber evidence="14">2.3.2.27</ecNumber>
    </recommendedName>
</protein>
<dbReference type="PROSITE" id="PS00518">
    <property type="entry name" value="ZF_RING_1"/>
    <property type="match status" value="1"/>
</dbReference>
<feature type="coiled-coil region" evidence="15">
    <location>
        <begin position="416"/>
        <end position="457"/>
    </location>
</feature>
<dbReference type="EMBL" id="BMAC01000422">
    <property type="protein sequence ID" value="GFP96126.1"/>
    <property type="molecule type" value="Genomic_DNA"/>
</dbReference>
<keyword evidence="9 14" id="KW-0862">Zinc</keyword>
<keyword evidence="5 14" id="KW-0808">Transferase</keyword>
<evidence type="ECO:0000256" key="16">
    <source>
        <dbReference type="SAM" id="MobiDB-lite"/>
    </source>
</evidence>
<evidence type="ECO:0000256" key="9">
    <source>
        <dbReference type="ARBA" id="ARBA00022833"/>
    </source>
</evidence>
<dbReference type="Gene3D" id="3.30.40.10">
    <property type="entry name" value="Zinc/RING finger domain, C3HC4 (zinc finger)"/>
    <property type="match status" value="1"/>
</dbReference>
<name>A0A830CAB7_9LAMI</name>
<dbReference type="UniPathway" id="UPA00143"/>
<evidence type="ECO:0000256" key="6">
    <source>
        <dbReference type="ARBA" id="ARBA00022723"/>
    </source>
</evidence>
<feature type="coiled-coil region" evidence="15">
    <location>
        <begin position="39"/>
        <end position="73"/>
    </location>
</feature>
<evidence type="ECO:0000256" key="5">
    <source>
        <dbReference type="ARBA" id="ARBA00022679"/>
    </source>
</evidence>
<comment type="caution">
    <text evidence="18">The sequence shown here is derived from an EMBL/GenBank/DDBJ whole genome shotgun (WGS) entry which is preliminary data.</text>
</comment>
<organism evidence="18 19">
    <name type="scientific">Phtheirospermum japonicum</name>
    <dbReference type="NCBI Taxonomy" id="374723"/>
    <lineage>
        <taxon>Eukaryota</taxon>
        <taxon>Viridiplantae</taxon>
        <taxon>Streptophyta</taxon>
        <taxon>Embryophyta</taxon>
        <taxon>Tracheophyta</taxon>
        <taxon>Spermatophyta</taxon>
        <taxon>Magnoliopsida</taxon>
        <taxon>eudicotyledons</taxon>
        <taxon>Gunneridae</taxon>
        <taxon>Pentapetalae</taxon>
        <taxon>asterids</taxon>
        <taxon>lamiids</taxon>
        <taxon>Lamiales</taxon>
        <taxon>Orobanchaceae</taxon>
        <taxon>Orobanchaceae incertae sedis</taxon>
        <taxon>Phtheirospermum</taxon>
    </lineage>
</organism>
<dbReference type="InterPro" id="IPR013083">
    <property type="entry name" value="Znf_RING/FYVE/PHD"/>
</dbReference>
<dbReference type="GO" id="GO:0016567">
    <property type="term" value="P:protein ubiquitination"/>
    <property type="evidence" value="ECO:0007669"/>
    <property type="project" value="UniProtKB-UniRule"/>
</dbReference>
<comment type="catalytic activity">
    <reaction evidence="1 14">
        <text>S-ubiquitinyl-[E2 ubiquitin-conjugating enzyme]-L-cysteine + [acceptor protein]-L-lysine = [E2 ubiquitin-conjugating enzyme]-L-cysteine + N(6)-ubiquitinyl-[acceptor protein]-L-lysine.</text>
        <dbReference type="EC" id="2.3.2.27"/>
    </reaction>
</comment>
<feature type="coiled-coil region" evidence="15">
    <location>
        <begin position="254"/>
        <end position="281"/>
    </location>
</feature>
<dbReference type="InterPro" id="IPR001841">
    <property type="entry name" value="Znf_RING"/>
</dbReference>
<feature type="compositionally biased region" description="Basic and acidic residues" evidence="16">
    <location>
        <begin position="7"/>
        <end position="16"/>
    </location>
</feature>
<feature type="region of interest" description="Disordered" evidence="16">
    <location>
        <begin position="1"/>
        <end position="38"/>
    </location>
</feature>
<dbReference type="GO" id="GO:0008270">
    <property type="term" value="F:zinc ion binding"/>
    <property type="evidence" value="ECO:0007669"/>
    <property type="project" value="UniProtKB-KW"/>
</dbReference>
<evidence type="ECO:0000256" key="8">
    <source>
        <dbReference type="ARBA" id="ARBA00022786"/>
    </source>
</evidence>
<feature type="coiled-coil region" evidence="15">
    <location>
        <begin position="502"/>
        <end position="553"/>
    </location>
</feature>
<dbReference type="GO" id="GO:0061630">
    <property type="term" value="F:ubiquitin protein ligase activity"/>
    <property type="evidence" value="ECO:0007669"/>
    <property type="project" value="UniProtKB-EC"/>
</dbReference>
<evidence type="ECO:0000256" key="4">
    <source>
        <dbReference type="ARBA" id="ARBA00005555"/>
    </source>
</evidence>
<dbReference type="OrthoDB" id="10266039at2759"/>
<keyword evidence="10 14" id="KW-0156">Chromatin regulator</keyword>
<dbReference type="AlphaFoldDB" id="A0A830CAB7"/>
<feature type="coiled-coil region" evidence="15">
    <location>
        <begin position="703"/>
        <end position="821"/>
    </location>
</feature>
<dbReference type="PROSITE" id="PS50089">
    <property type="entry name" value="ZF_RING_2"/>
    <property type="match status" value="1"/>
</dbReference>
<reference evidence="18" key="1">
    <citation type="submission" date="2020-07" db="EMBL/GenBank/DDBJ databases">
        <title>Ethylene signaling mediates host invasion by parasitic plants.</title>
        <authorList>
            <person name="Yoshida S."/>
        </authorList>
    </citation>
    <scope>NUCLEOTIDE SEQUENCE</scope>
    <source>
        <strain evidence="18">Okayama</strain>
    </source>
</reference>
<feature type="coiled-coil region" evidence="15">
    <location>
        <begin position="601"/>
        <end position="635"/>
    </location>
</feature>
<dbReference type="InterPro" id="IPR018957">
    <property type="entry name" value="Znf_C3HC4_RING-type"/>
</dbReference>
<gene>
    <name evidence="18" type="ORF">PHJA_001756700</name>
</gene>
<evidence type="ECO:0000256" key="12">
    <source>
        <dbReference type="ARBA" id="ARBA00023242"/>
    </source>
</evidence>
<evidence type="ECO:0000256" key="13">
    <source>
        <dbReference type="PROSITE-ProRule" id="PRU00175"/>
    </source>
</evidence>
<evidence type="ECO:0000256" key="10">
    <source>
        <dbReference type="ARBA" id="ARBA00022853"/>
    </source>
</evidence>
<evidence type="ECO:0000256" key="7">
    <source>
        <dbReference type="ARBA" id="ARBA00022771"/>
    </source>
</evidence>
<comment type="similarity">
    <text evidence="4 14">Belongs to the BRE1 family.</text>
</comment>
<feature type="coiled-coil region" evidence="15">
    <location>
        <begin position="314"/>
        <end position="358"/>
    </location>
</feature>
<evidence type="ECO:0000256" key="2">
    <source>
        <dbReference type="ARBA" id="ARBA00004123"/>
    </source>
</evidence>
<sequence>MEPEDEPPLKRPHLDNNDDSSMARQSSSPPPDDNKPVDAAVLQYQNQKLVQQLETQKQELHVLESKIKELKEKQTSYDEILIKVNRHWNQLIDDIILLGVQAGAGKSALKNLDRVESSRDTDFRLGSIPPCPAEDIFLCRLLETDAIQSSQNGGSIGFVKEALASRQTSTRELMKLLEDAVGSQRAKFEDIAQVLLRKPSAEDAVIQLRKLDDLITEEASRLHEVVDVLHFKHKQYADEIQTCINNHSVDQLEIRHLAGELEESIAELEESRRKLVNLRMQKDGVSGMRVPIPVPVIVPTVNGNVSPEKPADRSKRLRELNKSMEEIKVRAEDRLSELQDAREDNLILSKQLEHLQNELKEEKYVYASRPYSLLNEQFQHWTAEAERYKTLTESLQAERPFIMRREKDLIVKTESIDAARNTVDNSDLKVKELQNQLERCVIEKNEMEIKMEEAMQDSGRKDVKEEFQVMASALSKEMTMMENQLNRWKGTADEALSLREKAKSLNALVDIKNTELKNLADKCAKQMGEIKSLKDINEKMQKDKQELENFLDITGQQIYDNRDLAEIKESEHRAHMQAQTLRNALEEHSLELRVKAAYEAEAACQQRLSVAEAEMAELRAELDASNRDVLELKEAIKIKEGEADSYISEIETIGQAYEDMQTQNQHLLQQVTERDEYNIKVLLLLVSESVKAKQSQNVLLSEKQGLAMQLQQLNESLESSKSRIAKSEEQMKLLHQDAVSSIQEDRHMAMNLEAAKWELADAEKELKMLKSTVFSSEKELEQIQRKVDDIQIELENERSERKKLDEELMELNRTVEELTSASGEAAIQKLQEEIKDCKAILKCGVCFDRPKEVVIVKCYHLFCNQCIQRNLEIRHRKCPGCGTAFGQNDVRFVKICGSWFR</sequence>
<accession>A0A830CAB7</accession>
<dbReference type="CDD" id="cd16499">
    <property type="entry name" value="RING-HC_Bre1-like"/>
    <property type="match status" value="1"/>
</dbReference>
<dbReference type="Proteomes" id="UP000653305">
    <property type="component" value="Unassembled WGS sequence"/>
</dbReference>
<feature type="domain" description="RING-type" evidence="17">
    <location>
        <begin position="843"/>
        <end position="881"/>
    </location>
</feature>
<keyword evidence="12 14" id="KW-0539">Nucleus</keyword>
<evidence type="ECO:0000256" key="1">
    <source>
        <dbReference type="ARBA" id="ARBA00000900"/>
    </source>
</evidence>
<dbReference type="EC" id="2.3.2.27" evidence="14"/>
<evidence type="ECO:0000256" key="14">
    <source>
        <dbReference type="RuleBase" id="RU365038"/>
    </source>
</evidence>
<evidence type="ECO:0000313" key="18">
    <source>
        <dbReference type="EMBL" id="GFP96126.1"/>
    </source>
</evidence>
<evidence type="ECO:0000259" key="17">
    <source>
        <dbReference type="PROSITE" id="PS50089"/>
    </source>
</evidence>
<dbReference type="GO" id="GO:0005634">
    <property type="term" value="C:nucleus"/>
    <property type="evidence" value="ECO:0007669"/>
    <property type="project" value="UniProtKB-SubCell"/>
</dbReference>
<comment type="pathway">
    <text evidence="3 14">Protein modification; protein ubiquitination.</text>
</comment>
<dbReference type="PANTHER" id="PTHR23163:SF8">
    <property type="entry name" value="E3 UBIQUITIN-PROTEIN LIGASE BRE1-LIKE 2"/>
    <property type="match status" value="1"/>
</dbReference>
<dbReference type="PANTHER" id="PTHR23163">
    <property type="entry name" value="RING FINGER PROTEIN-RELATED"/>
    <property type="match status" value="1"/>
</dbReference>
<evidence type="ECO:0000256" key="15">
    <source>
        <dbReference type="SAM" id="Coils"/>
    </source>
</evidence>
<evidence type="ECO:0000256" key="3">
    <source>
        <dbReference type="ARBA" id="ARBA00004906"/>
    </source>
</evidence>
<comment type="subcellular location">
    <subcellularLocation>
        <location evidence="2 14">Nucleus</location>
    </subcellularLocation>
</comment>
<keyword evidence="11 14" id="KW-0175">Coiled coil</keyword>
<dbReference type="GO" id="GO:0033503">
    <property type="term" value="C:HULC complex"/>
    <property type="evidence" value="ECO:0007669"/>
    <property type="project" value="TreeGrafter"/>
</dbReference>
<dbReference type="InterPro" id="IPR017907">
    <property type="entry name" value="Znf_RING_CS"/>
</dbReference>
<dbReference type="SUPFAM" id="SSF57850">
    <property type="entry name" value="RING/U-box"/>
    <property type="match status" value="1"/>
</dbReference>
<dbReference type="SMART" id="SM00184">
    <property type="entry name" value="RING"/>
    <property type="match status" value="1"/>
</dbReference>
<dbReference type="InterPro" id="IPR013956">
    <property type="entry name" value="E3_ubiquit_lig_Bre1"/>
</dbReference>
<dbReference type="GO" id="GO:0006325">
    <property type="term" value="P:chromatin organization"/>
    <property type="evidence" value="ECO:0007669"/>
    <property type="project" value="UniProtKB-KW"/>
</dbReference>
<keyword evidence="6 14" id="KW-0479">Metal-binding</keyword>
<keyword evidence="8 14" id="KW-0833">Ubl conjugation pathway</keyword>
<keyword evidence="7 13" id="KW-0863">Zinc-finger</keyword>
<evidence type="ECO:0000313" key="19">
    <source>
        <dbReference type="Proteomes" id="UP000653305"/>
    </source>
</evidence>
<evidence type="ECO:0000256" key="11">
    <source>
        <dbReference type="ARBA" id="ARBA00023054"/>
    </source>
</evidence>
<dbReference type="Pfam" id="PF00097">
    <property type="entry name" value="zf-C3HC4"/>
    <property type="match status" value="1"/>
</dbReference>